<protein>
    <submittedName>
        <fullName evidence="2">Transcriptional regulator</fullName>
    </submittedName>
</protein>
<evidence type="ECO:0000259" key="1">
    <source>
        <dbReference type="Pfam" id="PF22055"/>
    </source>
</evidence>
<gene>
    <name evidence="2" type="ORF">DMO17_18645</name>
</gene>
<evidence type="ECO:0000313" key="2">
    <source>
        <dbReference type="EMBL" id="PYC20217.1"/>
    </source>
</evidence>
<accession>A0A2V4LGN1</accession>
<dbReference type="AlphaFoldDB" id="A0A2V4LGN1"/>
<sequence length="118" mass="13201">MSKLAQFKALEAQLAAQLEQLEAMKKDEGLKREVEFEEKLRALMGEYKMNLGGIIAILDPAAAAAKPLTSTDKRKERATKVYKNPQTGEVVQTKGGNHKALKQWKEQFGADVVETWLQ</sequence>
<feature type="domain" description="MvaT DNA-binding" evidence="1">
    <location>
        <begin position="80"/>
        <end position="116"/>
    </location>
</feature>
<organism evidence="2 3">
    <name type="scientific">Aquipseudomonas alcaligenes</name>
    <name type="common">Pseudomonas alcaligenes</name>
    <dbReference type="NCBI Taxonomy" id="43263"/>
    <lineage>
        <taxon>Bacteria</taxon>
        <taxon>Pseudomonadati</taxon>
        <taxon>Pseudomonadota</taxon>
        <taxon>Gammaproteobacteria</taxon>
        <taxon>Pseudomonadales</taxon>
        <taxon>Pseudomonadaceae</taxon>
        <taxon>Aquipseudomonas</taxon>
    </lineage>
</organism>
<dbReference type="Proteomes" id="UP000248146">
    <property type="component" value="Unassembled WGS sequence"/>
</dbReference>
<evidence type="ECO:0000313" key="3">
    <source>
        <dbReference type="Proteomes" id="UP000248146"/>
    </source>
</evidence>
<dbReference type="Pfam" id="PF22055">
    <property type="entry name" value="MvaT_DBD"/>
    <property type="match status" value="1"/>
</dbReference>
<proteinExistence type="predicted"/>
<dbReference type="NCBIfam" id="NF041859">
    <property type="entry name" value="silencer_MvaTU"/>
    <property type="match status" value="1"/>
</dbReference>
<dbReference type="CDD" id="cd16170">
    <property type="entry name" value="MvaT_DBD"/>
    <property type="match status" value="1"/>
</dbReference>
<dbReference type="RefSeq" id="WP_110683982.1">
    <property type="nucleotide sequence ID" value="NZ_QJRX01000011.1"/>
</dbReference>
<dbReference type="EMBL" id="QJRX01000011">
    <property type="protein sequence ID" value="PYC20217.1"/>
    <property type="molecule type" value="Genomic_DNA"/>
</dbReference>
<name>A0A2V4LGN1_AQUAC</name>
<comment type="caution">
    <text evidence="2">The sequence shown here is derived from an EMBL/GenBank/DDBJ whole genome shotgun (WGS) entry which is preliminary data.</text>
</comment>
<dbReference type="OrthoDB" id="6367018at2"/>
<dbReference type="InterPro" id="IPR035616">
    <property type="entry name" value="MvaT_DBD"/>
</dbReference>
<reference evidence="2 3" key="1">
    <citation type="submission" date="2018-06" db="EMBL/GenBank/DDBJ databases">
        <title>Pseudomonas diversity within urban Lake Michigan freshwaters.</title>
        <authorList>
            <person name="Batrich M."/>
            <person name="Hatzopoulos T."/>
            <person name="Putonti C."/>
        </authorList>
    </citation>
    <scope>NUCLEOTIDE SEQUENCE [LARGE SCALE GENOMIC DNA]</scope>
    <source>
        <strain evidence="2 3">MB-090714</strain>
    </source>
</reference>